<evidence type="ECO:0000313" key="3">
    <source>
        <dbReference type="Proteomes" id="UP000807469"/>
    </source>
</evidence>
<dbReference type="Proteomes" id="UP000807469">
    <property type="component" value="Unassembled WGS sequence"/>
</dbReference>
<feature type="region of interest" description="Disordered" evidence="1">
    <location>
        <begin position="687"/>
        <end position="757"/>
    </location>
</feature>
<evidence type="ECO:0000313" key="2">
    <source>
        <dbReference type="EMBL" id="KAF9477262.1"/>
    </source>
</evidence>
<feature type="compositionally biased region" description="Low complexity" evidence="1">
    <location>
        <begin position="722"/>
        <end position="743"/>
    </location>
</feature>
<feature type="compositionally biased region" description="Low complexity" evidence="1">
    <location>
        <begin position="506"/>
        <end position="518"/>
    </location>
</feature>
<feature type="compositionally biased region" description="Pro residues" evidence="1">
    <location>
        <begin position="37"/>
        <end position="46"/>
    </location>
</feature>
<feature type="region of interest" description="Disordered" evidence="1">
    <location>
        <begin position="481"/>
        <end position="614"/>
    </location>
</feature>
<dbReference type="AlphaFoldDB" id="A0A9P6CSF9"/>
<feature type="region of interest" description="Disordered" evidence="1">
    <location>
        <begin position="157"/>
        <end position="203"/>
    </location>
</feature>
<keyword evidence="3" id="KW-1185">Reference proteome</keyword>
<dbReference type="EMBL" id="MU155266">
    <property type="protein sequence ID" value="KAF9477262.1"/>
    <property type="molecule type" value="Genomic_DNA"/>
</dbReference>
<feature type="compositionally biased region" description="Basic residues" evidence="1">
    <location>
        <begin position="546"/>
        <end position="587"/>
    </location>
</feature>
<feature type="region of interest" description="Disordered" evidence="1">
    <location>
        <begin position="294"/>
        <end position="337"/>
    </location>
</feature>
<feature type="compositionally biased region" description="Low complexity" evidence="1">
    <location>
        <begin position="167"/>
        <end position="181"/>
    </location>
</feature>
<comment type="caution">
    <text evidence="2">The sequence shown here is derived from an EMBL/GenBank/DDBJ whole genome shotgun (WGS) entry which is preliminary data.</text>
</comment>
<feature type="compositionally biased region" description="Polar residues" evidence="1">
    <location>
        <begin position="304"/>
        <end position="313"/>
    </location>
</feature>
<feature type="compositionally biased region" description="Low complexity" evidence="1">
    <location>
        <begin position="592"/>
        <end position="603"/>
    </location>
</feature>
<organism evidence="2 3">
    <name type="scientific">Pholiota conissans</name>
    <dbReference type="NCBI Taxonomy" id="109636"/>
    <lineage>
        <taxon>Eukaryota</taxon>
        <taxon>Fungi</taxon>
        <taxon>Dikarya</taxon>
        <taxon>Basidiomycota</taxon>
        <taxon>Agaricomycotina</taxon>
        <taxon>Agaricomycetes</taxon>
        <taxon>Agaricomycetidae</taxon>
        <taxon>Agaricales</taxon>
        <taxon>Agaricineae</taxon>
        <taxon>Strophariaceae</taxon>
        <taxon>Pholiota</taxon>
    </lineage>
</organism>
<reference evidence="2" key="1">
    <citation type="submission" date="2020-11" db="EMBL/GenBank/DDBJ databases">
        <authorList>
            <consortium name="DOE Joint Genome Institute"/>
            <person name="Ahrendt S."/>
            <person name="Riley R."/>
            <person name="Andreopoulos W."/>
            <person name="Labutti K."/>
            <person name="Pangilinan J."/>
            <person name="Ruiz-Duenas F.J."/>
            <person name="Barrasa J.M."/>
            <person name="Sanchez-Garcia M."/>
            <person name="Camarero S."/>
            <person name="Miyauchi S."/>
            <person name="Serrano A."/>
            <person name="Linde D."/>
            <person name="Babiker R."/>
            <person name="Drula E."/>
            <person name="Ayuso-Fernandez I."/>
            <person name="Pacheco R."/>
            <person name="Padilla G."/>
            <person name="Ferreira P."/>
            <person name="Barriuso J."/>
            <person name="Kellner H."/>
            <person name="Castanera R."/>
            <person name="Alfaro M."/>
            <person name="Ramirez L."/>
            <person name="Pisabarro A.G."/>
            <person name="Kuo A."/>
            <person name="Tritt A."/>
            <person name="Lipzen A."/>
            <person name="He G."/>
            <person name="Yan M."/>
            <person name="Ng V."/>
            <person name="Cullen D."/>
            <person name="Martin F."/>
            <person name="Rosso M.-N."/>
            <person name="Henrissat B."/>
            <person name="Hibbett D."/>
            <person name="Martinez A.T."/>
            <person name="Grigoriev I.V."/>
        </authorList>
    </citation>
    <scope>NUCLEOTIDE SEQUENCE</scope>
    <source>
        <strain evidence="2">CIRM-BRFM 674</strain>
    </source>
</reference>
<dbReference type="OrthoDB" id="3058472at2759"/>
<proteinExistence type="predicted"/>
<feature type="region of interest" description="Disordered" evidence="1">
    <location>
        <begin position="645"/>
        <end position="666"/>
    </location>
</feature>
<feature type="region of interest" description="Disordered" evidence="1">
    <location>
        <begin position="1"/>
        <end position="73"/>
    </location>
</feature>
<feature type="compositionally biased region" description="Polar residues" evidence="1">
    <location>
        <begin position="7"/>
        <end position="29"/>
    </location>
</feature>
<gene>
    <name evidence="2" type="ORF">BDN70DRAFT_115891</name>
</gene>
<feature type="compositionally biased region" description="Polar residues" evidence="1">
    <location>
        <begin position="747"/>
        <end position="757"/>
    </location>
</feature>
<protein>
    <submittedName>
        <fullName evidence="2">Uncharacterized protein</fullName>
    </submittedName>
</protein>
<accession>A0A9P6CSF9</accession>
<feature type="compositionally biased region" description="Polar residues" evidence="1">
    <location>
        <begin position="96"/>
        <end position="106"/>
    </location>
</feature>
<sequence length="757" mass="82257">MAEYDDYQNQGTYARYSQHSVTPSAQSWTQPAQRQPSAPPPQPVNLPTPVQAVRPLPVPGNAGNRASIQSTAPLRVVNKTPPTAQLDHILQRNVTESEYETATTGTPKPRRMWSLSSSSGRARPQRKKSFVGGFFNGVKKLPKTVFGYGAGMGPSEKNKLRPGDAYLTEGTSTSELTSSTLPAYSSNPSSPIVRVPGPGRTRMNLQRRGDGIAKEPTIPESSPLPEVVRLEDQRHSNIPSVRVTPPSGSYGEDANIYGEEYPDYPENPSIDPFTNNPGERTTYMVYNDRNSYYYDRNQPAPASMQRQATTSPGLSYVDSQPPASQHSSAAASTVRDIRPANDIVQSTAPESGARLSYAAPTPQHATSYSMPVGALQLSSVPTAHSLPQSQIEPQNPVVHNSNADVAPANLIGSPQSVHPEPTIDYRKMSLSSSPTSHDTYTSATSFCDPSFTSCNRVERFFKMLYHMPWVSHNRVTVDYLPGDGASKGRKKNRPMSSWYHGMVGNSRRSSASLDLLSSGTPPSVVSPRTRSLRESLAMALGSPRSARQHKHSSDRHGRHRNRHHRSHYHTSSSSHHHHHRHGSGRRKRDTDTSMGTTNTGTNNIQKPTSSPLIPPIYPFQFPPYPYPAFSSFPMPNPAPAAVAYQPTQAGGHKHRSPRGPRGATQQPMVYAAPATYPSYQPMMGTPQVFLLQPTPPGQQTSPPNVPPSLVPGVGGHDSHAHGQASQVQSQQQGDPGQRQPTPGVQGQGNSQNIPGAF</sequence>
<feature type="compositionally biased region" description="Polar residues" evidence="1">
    <location>
        <begin position="519"/>
        <end position="529"/>
    </location>
</feature>
<feature type="compositionally biased region" description="Low complexity" evidence="1">
    <location>
        <begin position="319"/>
        <end position="332"/>
    </location>
</feature>
<name>A0A9P6CSF9_9AGAR</name>
<evidence type="ECO:0000256" key="1">
    <source>
        <dbReference type="SAM" id="MobiDB-lite"/>
    </source>
</evidence>
<feature type="region of interest" description="Disordered" evidence="1">
    <location>
        <begin position="96"/>
        <end position="126"/>
    </location>
</feature>